<reference evidence="2 3" key="1">
    <citation type="submission" date="2019-06" db="EMBL/GenBank/DDBJ databases">
        <title>Pseudomonas bimorpha sp. nov. isolated from bovine raw milk and skim milk concentrate.</title>
        <authorList>
            <person name="Hofmann K."/>
            <person name="Huptas C."/>
            <person name="Doll E."/>
            <person name="Scherer S."/>
            <person name="Wenning M."/>
        </authorList>
    </citation>
    <scope>NUCLEOTIDE SEQUENCE [LARGE SCALE GENOMIC DNA]</scope>
    <source>
        <strain evidence="2 3">DSM 108990</strain>
    </source>
</reference>
<feature type="coiled-coil region" evidence="1">
    <location>
        <begin position="352"/>
        <end position="431"/>
    </location>
</feature>
<sequence>MSNSKTMIWKRLNYTSGKKVDNTPGISQLKTSLEHSLRIIQKDELEFNKDLINKNYVFFNGEVSNMSKLSIDERKNIFNSIYSPLLEVKEEQKELVEINSNLSKQAYKIKELIKKNEDELLTKFLQDLLNSDGYIVPDSSGLIRNFDVKRIEQKINCIDKYIALNNEVVDLKSDSKFSLKKTAIQETFFKFPINQLVDNIKPIHYMSIISKFYKTYLPDYPIKLIVFHGDEIANEEEQNVGVHPHIFIDGKNSKTGKYNIINDEFKLINSYLKSEGKAEITGRKFSDAQMLGTVYQEIIYKFVNAELKNLKYDLSVKVLPDSPEKKIRNKLIKKDTSKPKIHRVYNSINKGIEDLKKVNSSLEINIKNKEKLDIEIAEILNKQEEILKNNESLKSKNLTLESSILKNNETVNKQENNIKILGKNENILERRIIEKTDEIILLDEEFDDKKTLYEQLSEAFSSVKMFVSVCINRVIKYNSMPNNYHIKEVNKDLDIIYKNVSDKEGLNLIDNMLDEQEKVLNSNNVPLEFKRDSSNKRKARIKP</sequence>
<dbReference type="EMBL" id="VFIP01000099">
    <property type="protein sequence ID" value="TWR77670.1"/>
    <property type="molecule type" value="Genomic_DNA"/>
</dbReference>
<dbReference type="OrthoDB" id="6245578at2"/>
<evidence type="ECO:0000313" key="3">
    <source>
        <dbReference type="Proteomes" id="UP000317901"/>
    </source>
</evidence>
<accession>A0A5C5PRI2</accession>
<dbReference type="AlphaFoldDB" id="A0A5C5PRI2"/>
<evidence type="ECO:0000313" key="2">
    <source>
        <dbReference type="EMBL" id="TWR77670.1"/>
    </source>
</evidence>
<dbReference type="RefSeq" id="WP_146427802.1">
    <property type="nucleotide sequence ID" value="NZ_VFIP01000099.1"/>
</dbReference>
<keyword evidence="1" id="KW-0175">Coiled coil</keyword>
<gene>
    <name evidence="2" type="ORF">FJD37_23730</name>
</gene>
<organism evidence="2 3">
    <name type="scientific">Pseudomonas saxonica</name>
    <dbReference type="NCBI Taxonomy" id="2600598"/>
    <lineage>
        <taxon>Bacteria</taxon>
        <taxon>Pseudomonadati</taxon>
        <taxon>Pseudomonadota</taxon>
        <taxon>Gammaproteobacteria</taxon>
        <taxon>Pseudomonadales</taxon>
        <taxon>Pseudomonadaceae</taxon>
        <taxon>Pseudomonas</taxon>
    </lineage>
</organism>
<name>A0A5C5PRI2_9PSED</name>
<evidence type="ECO:0000256" key="1">
    <source>
        <dbReference type="SAM" id="Coils"/>
    </source>
</evidence>
<proteinExistence type="predicted"/>
<dbReference type="Proteomes" id="UP000317901">
    <property type="component" value="Unassembled WGS sequence"/>
</dbReference>
<comment type="caution">
    <text evidence="2">The sequence shown here is derived from an EMBL/GenBank/DDBJ whole genome shotgun (WGS) entry which is preliminary data.</text>
</comment>
<protein>
    <submittedName>
        <fullName evidence="2">Uncharacterized protein</fullName>
    </submittedName>
</protein>